<accession>A0A2I2GRM3</accession>
<gene>
    <name evidence="1" type="ORF">P170DRAFT_422065</name>
</gene>
<dbReference type="EMBL" id="MSFO01000001">
    <property type="protein sequence ID" value="PLB55526.1"/>
    <property type="molecule type" value="Genomic_DNA"/>
</dbReference>
<dbReference type="RefSeq" id="XP_024710828.1">
    <property type="nucleotide sequence ID" value="XM_024847411.1"/>
</dbReference>
<protein>
    <submittedName>
        <fullName evidence="1">Uncharacterized protein</fullName>
    </submittedName>
</protein>
<name>A0A2I2GRM3_9EURO</name>
<comment type="caution">
    <text evidence="1">The sequence shown here is derived from an EMBL/GenBank/DDBJ whole genome shotgun (WGS) entry which is preliminary data.</text>
</comment>
<dbReference type="VEuPathDB" id="FungiDB:P170DRAFT_422065"/>
<dbReference type="AlphaFoldDB" id="A0A2I2GRM3"/>
<reference evidence="1 2" key="1">
    <citation type="submission" date="2016-12" db="EMBL/GenBank/DDBJ databases">
        <title>The genomes of Aspergillus section Nigri reveals drivers in fungal speciation.</title>
        <authorList>
            <consortium name="DOE Joint Genome Institute"/>
            <person name="Vesth T.C."/>
            <person name="Nybo J."/>
            <person name="Theobald S."/>
            <person name="Brandl J."/>
            <person name="Frisvad J.C."/>
            <person name="Nielsen K.F."/>
            <person name="Lyhne E.K."/>
            <person name="Kogle M.E."/>
            <person name="Kuo A."/>
            <person name="Riley R."/>
            <person name="Clum A."/>
            <person name="Nolan M."/>
            <person name="Lipzen A."/>
            <person name="Salamov A."/>
            <person name="Henrissat B."/>
            <person name="Wiebenga A."/>
            <person name="De Vries R.P."/>
            <person name="Grigoriev I.V."/>
            <person name="Mortensen U.H."/>
            <person name="Andersen M.R."/>
            <person name="Baker S.E."/>
        </authorList>
    </citation>
    <scope>NUCLEOTIDE SEQUENCE [LARGE SCALE GENOMIC DNA]</scope>
    <source>
        <strain evidence="1 2">IBT 23096</strain>
    </source>
</reference>
<organism evidence="1 2">
    <name type="scientific">Aspergillus steynii IBT 23096</name>
    <dbReference type="NCBI Taxonomy" id="1392250"/>
    <lineage>
        <taxon>Eukaryota</taxon>
        <taxon>Fungi</taxon>
        <taxon>Dikarya</taxon>
        <taxon>Ascomycota</taxon>
        <taxon>Pezizomycotina</taxon>
        <taxon>Eurotiomycetes</taxon>
        <taxon>Eurotiomycetidae</taxon>
        <taxon>Eurotiales</taxon>
        <taxon>Aspergillaceae</taxon>
        <taxon>Aspergillus</taxon>
        <taxon>Aspergillus subgen. Circumdati</taxon>
    </lineage>
</organism>
<sequence>MCPVQWSEEETVVAIVLSMWGVRPDTIATLLTRKSASIRGFLSDSSGPTNYRRTSGAVWNRLQRYRDNHKDLWNPDLGEWNSTAVCQFFLRSDLDKDLIIQFLSWTDGDVEFMVKCAEIDHLRPIESYHELRETLQALGIDHLSDTLSVALGLETSHP</sequence>
<dbReference type="Proteomes" id="UP000234275">
    <property type="component" value="Unassembled WGS sequence"/>
</dbReference>
<keyword evidence="2" id="KW-1185">Reference proteome</keyword>
<proteinExistence type="predicted"/>
<evidence type="ECO:0000313" key="2">
    <source>
        <dbReference type="Proteomes" id="UP000234275"/>
    </source>
</evidence>
<dbReference type="OrthoDB" id="4509852at2759"/>
<dbReference type="GeneID" id="36555110"/>
<evidence type="ECO:0000313" key="1">
    <source>
        <dbReference type="EMBL" id="PLB55526.1"/>
    </source>
</evidence>